<dbReference type="Proteomes" id="UP000287756">
    <property type="component" value="Chromosome"/>
</dbReference>
<gene>
    <name evidence="2" type="ORF">HLI_17100</name>
</gene>
<organism evidence="2 3">
    <name type="scientific">Halobacillus litoralis</name>
    <dbReference type="NCBI Taxonomy" id="45668"/>
    <lineage>
        <taxon>Bacteria</taxon>
        <taxon>Bacillati</taxon>
        <taxon>Bacillota</taxon>
        <taxon>Bacilli</taxon>
        <taxon>Bacillales</taxon>
        <taxon>Bacillaceae</taxon>
        <taxon>Halobacillus</taxon>
    </lineage>
</organism>
<name>A0A410MGJ1_9BACI</name>
<dbReference type="EMBL" id="CP026118">
    <property type="protein sequence ID" value="QAS53803.1"/>
    <property type="molecule type" value="Genomic_DNA"/>
</dbReference>
<accession>A0A410MGJ1</accession>
<dbReference type="KEGG" id="hli:HLI_17100"/>
<proteinExistence type="predicted"/>
<reference evidence="2 3" key="1">
    <citation type="submission" date="2018-01" db="EMBL/GenBank/DDBJ databases">
        <title>The whole genome sequencing and assembly of Halobacillus litoralis ERB031 strain.</title>
        <authorList>
            <person name="Lee S.-J."/>
            <person name="Park M.-K."/>
            <person name="Kim J.-Y."/>
            <person name="Lee Y.-J."/>
            <person name="Yi H."/>
            <person name="Bahn Y.-S."/>
            <person name="Kim J.F."/>
            <person name="Lee D.-W."/>
        </authorList>
    </citation>
    <scope>NUCLEOTIDE SEQUENCE [LARGE SCALE GENOMIC DNA]</scope>
    <source>
        <strain evidence="2 3">ERB 031</strain>
    </source>
</reference>
<dbReference type="RefSeq" id="WP_128526074.1">
    <property type="nucleotide sequence ID" value="NZ_CP026118.1"/>
</dbReference>
<evidence type="ECO:0000313" key="2">
    <source>
        <dbReference type="EMBL" id="QAS53803.1"/>
    </source>
</evidence>
<feature type="transmembrane region" description="Helical" evidence="1">
    <location>
        <begin position="14"/>
        <end position="32"/>
    </location>
</feature>
<keyword evidence="1" id="KW-0472">Membrane</keyword>
<evidence type="ECO:0000256" key="1">
    <source>
        <dbReference type="SAM" id="Phobius"/>
    </source>
</evidence>
<keyword evidence="1" id="KW-1133">Transmembrane helix</keyword>
<dbReference type="OrthoDB" id="9789943at2"/>
<sequence>MKVWKKYDGQSERYYDGLLAVVVLTGLIGFIINQPLLFVPTGLLLSLLLASKLYDRFSGSNLHLHDSKRSIRLFPGDATHLSIRMNNLSRIPVLNGMLTFQIDKSVRSSGGMERGGNDELSYRLPLSLISHGESEVDLPIQAESRGVAKIKGVMFSYPHLLRFSPIKMEYNPTYNTEFIVYPKPKKIHGIDEVFHMSMGEHPASLSPFEDILTPIGTRDYVPSDPFHRIHWKASAKTNTLKTKVYERQIDISWTILVNVTEHTRLGNEHLSPEMEDLLSYACDLCYYATEHGYPYEMVVNMRRPHQKPYFYQSEGEGNQHLRDSLELLARVEKKQIPLPMNEMMYRLSHQFYKQKTVIILGEVPDQSLPYVKQWEAKGIRVIRLYVEDTFATLAPIRLKEGQL</sequence>
<evidence type="ECO:0000313" key="3">
    <source>
        <dbReference type="Proteomes" id="UP000287756"/>
    </source>
</evidence>
<protein>
    <submittedName>
        <fullName evidence="2">Uncharacterized protein</fullName>
    </submittedName>
</protein>
<dbReference type="AlphaFoldDB" id="A0A410MGJ1"/>
<dbReference type="PANTHER" id="PTHR34351:SF2">
    <property type="entry name" value="DUF58 DOMAIN-CONTAINING PROTEIN"/>
    <property type="match status" value="1"/>
</dbReference>
<keyword evidence="1" id="KW-0812">Transmembrane</keyword>
<dbReference type="PANTHER" id="PTHR34351">
    <property type="entry name" value="SLR1927 PROTEIN-RELATED"/>
    <property type="match status" value="1"/>
</dbReference>